<name>A0AAU9QP66_9VIBR</name>
<protein>
    <submittedName>
        <fullName evidence="1">Uncharacterized protein</fullName>
    </submittedName>
</protein>
<organism evidence="1 2">
    <name type="scientific">Vibrio jasicida</name>
    <dbReference type="NCBI Taxonomy" id="766224"/>
    <lineage>
        <taxon>Bacteria</taxon>
        <taxon>Pseudomonadati</taxon>
        <taxon>Pseudomonadota</taxon>
        <taxon>Gammaproteobacteria</taxon>
        <taxon>Vibrionales</taxon>
        <taxon>Vibrionaceae</taxon>
        <taxon>Vibrio</taxon>
    </lineage>
</organism>
<proteinExistence type="predicted"/>
<evidence type="ECO:0000313" key="2">
    <source>
        <dbReference type="Proteomes" id="UP001295462"/>
    </source>
</evidence>
<evidence type="ECO:0000313" key="1">
    <source>
        <dbReference type="EMBL" id="CAH1597311.1"/>
    </source>
</evidence>
<accession>A0AAU9QP66</accession>
<dbReference type="EMBL" id="CAKMUD010000086">
    <property type="protein sequence ID" value="CAH1597311.1"/>
    <property type="molecule type" value="Genomic_DNA"/>
</dbReference>
<dbReference type="AlphaFoldDB" id="A0AAU9QP66"/>
<dbReference type="Proteomes" id="UP001295462">
    <property type="component" value="Unassembled WGS sequence"/>
</dbReference>
<reference evidence="1" key="1">
    <citation type="submission" date="2022-01" db="EMBL/GenBank/DDBJ databases">
        <authorList>
            <person name="Lagorce A."/>
        </authorList>
    </citation>
    <scope>NUCLEOTIDE SEQUENCE</scope>
    <source>
        <strain evidence="1">Th15_F1_A12</strain>
    </source>
</reference>
<comment type="caution">
    <text evidence="1">The sequence shown here is derived from an EMBL/GenBank/DDBJ whole genome shotgun (WGS) entry which is preliminary data.</text>
</comment>
<gene>
    <name evidence="1" type="ORF">THF1A12_320006</name>
</gene>
<sequence>MDAVDVSGQFSMPLAFMAGARRNQVNCGALWGLFLKVTGHKSYNISPITV</sequence>